<keyword evidence="2" id="KW-1185">Reference proteome</keyword>
<comment type="caution">
    <text evidence="1">The sequence shown here is derived from an EMBL/GenBank/DDBJ whole genome shotgun (WGS) entry which is preliminary data.</text>
</comment>
<name>A0ACB8EKE6_9SAUR</name>
<protein>
    <submittedName>
        <fullName evidence="1">Uncharacterized protein</fullName>
    </submittedName>
</protein>
<dbReference type="EMBL" id="CM037616">
    <property type="protein sequence ID" value="KAH7993166.1"/>
    <property type="molecule type" value="Genomic_DNA"/>
</dbReference>
<accession>A0ACB8EKE6</accession>
<gene>
    <name evidence="1" type="ORF">K3G42_029509</name>
</gene>
<evidence type="ECO:0000313" key="2">
    <source>
        <dbReference type="Proteomes" id="UP000827872"/>
    </source>
</evidence>
<evidence type="ECO:0000313" key="1">
    <source>
        <dbReference type="EMBL" id="KAH7993166.1"/>
    </source>
</evidence>
<reference evidence="1" key="1">
    <citation type="submission" date="2021-08" db="EMBL/GenBank/DDBJ databases">
        <title>The first chromosome-level gecko genome reveals the dynamic sex chromosomes of Neotropical dwarf geckos (Sphaerodactylidae: Sphaerodactylus).</title>
        <authorList>
            <person name="Pinto B.J."/>
            <person name="Keating S.E."/>
            <person name="Gamble T."/>
        </authorList>
    </citation>
    <scope>NUCLEOTIDE SEQUENCE</scope>
    <source>
        <strain evidence="1">TG3544</strain>
    </source>
</reference>
<proteinExistence type="predicted"/>
<sequence>MKQDSIFKIPEEHDLESQVRKEREWRFLRNARVRKQAQKIIQKGISRLDDQIFLNRNPGMPSVVKFHPFTPCIAVADKDCICFWDWEKGEKLDYFHNGNPRYTRITAMEYLNGQDCSLLLTATDDGAIRVWKNFADLEKNPEMVTAWQGLSDMLPTTRGRAKWQQETPHEASKSRRPMLGYIMSAELLSNTVIARGLIGALTALVSELVYLSSQALTIA</sequence>
<dbReference type="Proteomes" id="UP000827872">
    <property type="component" value="Linkage Group LG03"/>
</dbReference>
<organism evidence="1 2">
    <name type="scientific">Sphaerodactylus townsendi</name>
    <dbReference type="NCBI Taxonomy" id="933632"/>
    <lineage>
        <taxon>Eukaryota</taxon>
        <taxon>Metazoa</taxon>
        <taxon>Chordata</taxon>
        <taxon>Craniata</taxon>
        <taxon>Vertebrata</taxon>
        <taxon>Euteleostomi</taxon>
        <taxon>Lepidosauria</taxon>
        <taxon>Squamata</taxon>
        <taxon>Bifurcata</taxon>
        <taxon>Gekkota</taxon>
        <taxon>Sphaerodactylidae</taxon>
        <taxon>Sphaerodactylus</taxon>
    </lineage>
</organism>